<evidence type="ECO:0000256" key="2">
    <source>
        <dbReference type="SAM" id="Phobius"/>
    </source>
</evidence>
<feature type="transmembrane region" description="Helical" evidence="2">
    <location>
        <begin position="99"/>
        <end position="117"/>
    </location>
</feature>
<keyword evidence="2" id="KW-1133">Transmembrane helix</keyword>
<dbReference type="PANTHER" id="PTHR13929:SF0">
    <property type="entry name" value="UBIA PRENYLTRANSFERASE DOMAIN-CONTAINING PROTEIN 1"/>
    <property type="match status" value="1"/>
</dbReference>
<dbReference type="Proteomes" id="UP000284763">
    <property type="component" value="Unassembled WGS sequence"/>
</dbReference>
<dbReference type="GO" id="GO:0009234">
    <property type="term" value="P:menaquinone biosynthetic process"/>
    <property type="evidence" value="ECO:0007669"/>
    <property type="project" value="TreeGrafter"/>
</dbReference>
<protein>
    <submittedName>
        <fullName evidence="3">Prenyltransferase</fullName>
    </submittedName>
</protein>
<organism evidence="3 4">
    <name type="scientific">Methanosalsum natronophilum</name>
    <dbReference type="NCBI Taxonomy" id="768733"/>
    <lineage>
        <taxon>Archaea</taxon>
        <taxon>Methanobacteriati</taxon>
        <taxon>Methanobacteriota</taxon>
        <taxon>Stenosarchaea group</taxon>
        <taxon>Methanomicrobia</taxon>
        <taxon>Methanosarcinales</taxon>
        <taxon>Methanosarcinaceae</taxon>
        <taxon>Methanosalsum</taxon>
    </lineage>
</organism>
<sequence>MKSIEPTFFNLVRGHGLIAMLAPLLISTSTTYMITNEIYILNFFLACIVGFSLHISMNVYNDIYDTKQGSDTLESSKNLFSGGSAYLITYPNLEQKMFFIARTGIILAFFGILGLLFVSDSELWPIFIFIFITATFLSKYYTASPIKFAYRGLGEIVVWFGFGPLAVLLGAAAQG</sequence>
<keyword evidence="1 3" id="KW-0808">Transferase</keyword>
<feature type="non-terminal residue" evidence="3">
    <location>
        <position position="175"/>
    </location>
</feature>
<proteinExistence type="predicted"/>
<feature type="transmembrane region" description="Helical" evidence="2">
    <location>
        <begin position="7"/>
        <end position="26"/>
    </location>
</feature>
<dbReference type="EMBL" id="QZAB01000247">
    <property type="protein sequence ID" value="RQD86925.1"/>
    <property type="molecule type" value="Genomic_DNA"/>
</dbReference>
<feature type="transmembrane region" description="Helical" evidence="2">
    <location>
        <begin position="123"/>
        <end position="141"/>
    </location>
</feature>
<gene>
    <name evidence="3" type="ORF">D5R95_03720</name>
</gene>
<comment type="caution">
    <text evidence="3">The sequence shown here is derived from an EMBL/GenBank/DDBJ whole genome shotgun (WGS) entry which is preliminary data.</text>
</comment>
<dbReference type="CDD" id="cd13962">
    <property type="entry name" value="PT_UbiA_UBIAD1"/>
    <property type="match status" value="1"/>
</dbReference>
<dbReference type="PANTHER" id="PTHR13929">
    <property type="entry name" value="1,4-DIHYDROXY-2-NAPHTHOATE OCTAPRENYLTRANSFERASE"/>
    <property type="match status" value="1"/>
</dbReference>
<dbReference type="GO" id="GO:0004659">
    <property type="term" value="F:prenyltransferase activity"/>
    <property type="evidence" value="ECO:0007669"/>
    <property type="project" value="InterPro"/>
</dbReference>
<evidence type="ECO:0000313" key="4">
    <source>
        <dbReference type="Proteomes" id="UP000284763"/>
    </source>
</evidence>
<reference evidence="3 4" key="1">
    <citation type="submission" date="2018-08" db="EMBL/GenBank/DDBJ databases">
        <title>The metabolism and importance of syntrophic acetate oxidation coupled to methane or sulfide production in haloalkaline environments.</title>
        <authorList>
            <person name="Timmers P.H.A."/>
            <person name="Vavourakis C.D."/>
            <person name="Sorokin D.Y."/>
            <person name="Sinninghe Damste J.S."/>
            <person name="Muyzer G."/>
            <person name="Stams A.J.M."/>
            <person name="Plugge C.M."/>
        </authorList>
    </citation>
    <scope>NUCLEOTIDE SEQUENCE [LARGE SCALE GENOMIC DNA]</scope>
    <source>
        <strain evidence="3">MSAO_Arc3</strain>
    </source>
</reference>
<feature type="transmembrane region" description="Helical" evidence="2">
    <location>
        <begin position="153"/>
        <end position="173"/>
    </location>
</feature>
<keyword evidence="2" id="KW-0472">Membrane</keyword>
<keyword evidence="2" id="KW-0812">Transmembrane</keyword>
<evidence type="ECO:0000313" key="3">
    <source>
        <dbReference type="EMBL" id="RQD86925.1"/>
    </source>
</evidence>
<dbReference type="GO" id="GO:0042371">
    <property type="term" value="P:vitamin K biosynthetic process"/>
    <property type="evidence" value="ECO:0007669"/>
    <property type="project" value="TreeGrafter"/>
</dbReference>
<evidence type="ECO:0000256" key="1">
    <source>
        <dbReference type="ARBA" id="ARBA00022679"/>
    </source>
</evidence>
<accession>A0A3R7XIG4</accession>
<feature type="transmembrane region" description="Helical" evidence="2">
    <location>
        <begin position="38"/>
        <end position="60"/>
    </location>
</feature>
<name>A0A3R7XIG4_9EURY</name>
<dbReference type="InterPro" id="IPR026046">
    <property type="entry name" value="UBIAD1"/>
</dbReference>
<dbReference type="AlphaFoldDB" id="A0A3R7XIG4"/>